<evidence type="ECO:0000313" key="2">
    <source>
        <dbReference type="EMBL" id="KAE9399977.1"/>
    </source>
</evidence>
<organism evidence="2 3">
    <name type="scientific">Gymnopus androsaceus JB14</name>
    <dbReference type="NCBI Taxonomy" id="1447944"/>
    <lineage>
        <taxon>Eukaryota</taxon>
        <taxon>Fungi</taxon>
        <taxon>Dikarya</taxon>
        <taxon>Basidiomycota</taxon>
        <taxon>Agaricomycotina</taxon>
        <taxon>Agaricomycetes</taxon>
        <taxon>Agaricomycetidae</taxon>
        <taxon>Agaricales</taxon>
        <taxon>Marasmiineae</taxon>
        <taxon>Omphalotaceae</taxon>
        <taxon>Gymnopus</taxon>
    </lineage>
</organism>
<keyword evidence="1" id="KW-1133">Transmembrane helix</keyword>
<keyword evidence="1" id="KW-0812">Transmembrane</keyword>
<sequence>MIESFILDERILNFINRNFQIPKCFFDMIRNLDVAVSIAIEKVINNYGNLLDMLDCFLPFLLAFIKLLLVIFISIMFNSIPATALI</sequence>
<protein>
    <submittedName>
        <fullName evidence="2">Uncharacterized protein</fullName>
    </submittedName>
</protein>
<proteinExistence type="predicted"/>
<reference evidence="2" key="1">
    <citation type="journal article" date="2019" name="Environ. Microbiol.">
        <title>Fungal ecological strategies reflected in gene transcription - a case study of two litter decomposers.</title>
        <authorList>
            <person name="Barbi F."/>
            <person name="Kohler A."/>
            <person name="Barry K."/>
            <person name="Baskaran P."/>
            <person name="Daum C."/>
            <person name="Fauchery L."/>
            <person name="Ihrmark K."/>
            <person name="Kuo A."/>
            <person name="LaButti K."/>
            <person name="Lipzen A."/>
            <person name="Morin E."/>
            <person name="Grigoriev I.V."/>
            <person name="Henrissat B."/>
            <person name="Lindahl B."/>
            <person name="Martin F."/>
        </authorList>
    </citation>
    <scope>NUCLEOTIDE SEQUENCE</scope>
    <source>
        <strain evidence="2">JB14</strain>
    </source>
</reference>
<keyword evidence="1" id="KW-0472">Membrane</keyword>
<accession>A0A6A4HSN8</accession>
<evidence type="ECO:0000256" key="1">
    <source>
        <dbReference type="SAM" id="Phobius"/>
    </source>
</evidence>
<evidence type="ECO:0000313" key="3">
    <source>
        <dbReference type="Proteomes" id="UP000799118"/>
    </source>
</evidence>
<dbReference type="Proteomes" id="UP000799118">
    <property type="component" value="Unassembled WGS sequence"/>
</dbReference>
<keyword evidence="3" id="KW-1185">Reference proteome</keyword>
<feature type="transmembrane region" description="Helical" evidence="1">
    <location>
        <begin position="57"/>
        <end position="77"/>
    </location>
</feature>
<name>A0A6A4HSN8_9AGAR</name>
<gene>
    <name evidence="2" type="ORF">BT96DRAFT_672487</name>
</gene>
<dbReference type="EMBL" id="ML769462">
    <property type="protein sequence ID" value="KAE9399977.1"/>
    <property type="molecule type" value="Genomic_DNA"/>
</dbReference>
<dbReference type="AlphaFoldDB" id="A0A6A4HSN8"/>